<dbReference type="GO" id="GO:0005737">
    <property type="term" value="C:cytoplasm"/>
    <property type="evidence" value="ECO:0007669"/>
    <property type="project" value="TreeGrafter"/>
</dbReference>
<dbReference type="SMART" id="SM00248">
    <property type="entry name" value="ANK"/>
    <property type="match status" value="12"/>
</dbReference>
<evidence type="ECO:0000256" key="2">
    <source>
        <dbReference type="ARBA" id="ARBA00023043"/>
    </source>
</evidence>
<feature type="repeat" description="ANK" evidence="3">
    <location>
        <begin position="788"/>
        <end position="820"/>
    </location>
</feature>
<feature type="compositionally biased region" description="Low complexity" evidence="4">
    <location>
        <begin position="77"/>
        <end position="92"/>
    </location>
</feature>
<evidence type="ECO:0000256" key="3">
    <source>
        <dbReference type="PROSITE-ProRule" id="PRU00023"/>
    </source>
</evidence>
<feature type="compositionally biased region" description="Basic residues" evidence="4">
    <location>
        <begin position="314"/>
        <end position="325"/>
    </location>
</feature>
<protein>
    <submittedName>
        <fullName evidence="5">Ankyrin repeat domain containing protein</fullName>
    </submittedName>
</protein>
<sequence>MLKDAPFVSPCRESVASNLNGAVGPSTSQHRVSLFPPRTDVSSTPRSSPSDPALASAALPSSVLAAGRSSSPLSAGTIRSSSTARPSSVSTTRSRHHHQPLGSSGHRRNGNMATCGKAQAQCLELCHNIASAGDGVAERMAEYMTVVKHVPFGFNGLANELLDVCHVLFYIEAGLEEAVGNAHPLPLEMITVLEKRFRAAQADFKSLDHTVGKWLDNERRGAVGRMRRGFGKVFGKDGIDKMLLALQRHRTELKMSALMFQWNLGSDRIESDPGIGYVALNATLEDSNIRRKHESMAFANAADDRPSSASSSMHHSKNSSSRQRKVNSVIHDSKPQTRESKVIPFSPDSTSGESGSSTAPSFEFGHGTPSTHLTASHSASHDRSDGLDEVPELSLELETLVADVVGPILDSSVVETREHEASAMPRRRSRSSTESDKVSSKHALVSAIRVKDHRLVSQLLDRGVSPNTGPDAHAVNESIAIQDVESLRLLLLYGADPDALDRDGLSPLGAAVRGSLLSAAALLLKYGADVDMEPTLGMERPLAVAVASSNPRMTRLLLMYGAGPNQPTAEGDTLLICGIGKKTPKRLIESLLMYGSNANDKNRDGKTALFEAIQNARADIATLLLDKGADPNLPGPKHMLWPAAYQPPCLEVLLAYGADYKKCPGIMELATSINRVESVQMLLNAGVDPNSKKDGVYTPLCTSIRDNRGDIFQLLLAKGADPNLRASEYPAFKCVTHHREHFLPALVAAGARLNTPKGILETAVSSNNGQALGWLLDQGLDPDDKNAKGHTALTSAIRDDRADFVDTLLAHGANPNIRGQDWPLCMAVKHPGILKRILETLPEPRAFKGVVEMAVVANQLESIKLLLAAGVSVEDRNGGVFSPLTTALRERRREIVQFLIEEGGADVNAPGEHLPIVKALRRCQEEEHQDMIEMLLNKGADPNKVYRGWNGVMQALENGDAAMLERLCAKSGVDLDVKDELGRNVTEIAVSRRWEEAVNILLGNAIKTTS</sequence>
<dbReference type="PROSITE" id="PS50297">
    <property type="entry name" value="ANK_REP_REGION"/>
    <property type="match status" value="3"/>
</dbReference>
<accession>A0A8H4VG00</accession>
<dbReference type="PROSITE" id="PS50088">
    <property type="entry name" value="ANK_REPEAT"/>
    <property type="match status" value="3"/>
</dbReference>
<evidence type="ECO:0000313" key="5">
    <source>
        <dbReference type="EMBL" id="KAF4592588.1"/>
    </source>
</evidence>
<dbReference type="Pfam" id="PF12796">
    <property type="entry name" value="Ank_2"/>
    <property type="match status" value="3"/>
</dbReference>
<evidence type="ECO:0000256" key="1">
    <source>
        <dbReference type="ARBA" id="ARBA00022737"/>
    </source>
</evidence>
<name>A0A8H4VG00_9HYPO</name>
<feature type="compositionally biased region" description="Low complexity" evidence="4">
    <location>
        <begin position="346"/>
        <end position="361"/>
    </location>
</feature>
<dbReference type="Proteomes" id="UP000562929">
    <property type="component" value="Unassembled WGS sequence"/>
</dbReference>
<reference evidence="5 6" key="1">
    <citation type="journal article" date="2020" name="G3 (Bethesda)">
        <title>Genetic Underpinnings of Host Manipulation by Ophiocordyceps as Revealed by Comparative Transcriptomics.</title>
        <authorList>
            <person name="Will I."/>
            <person name="Das B."/>
            <person name="Trinh T."/>
            <person name="Brachmann A."/>
            <person name="Ohm R.A."/>
            <person name="de Bekker C."/>
        </authorList>
    </citation>
    <scope>NUCLEOTIDE SEQUENCE [LARGE SCALE GENOMIC DNA]</scope>
    <source>
        <strain evidence="5 6">EC05</strain>
    </source>
</reference>
<dbReference type="InterPro" id="IPR036770">
    <property type="entry name" value="Ankyrin_rpt-contain_sf"/>
</dbReference>
<feature type="compositionally biased region" description="Basic and acidic residues" evidence="4">
    <location>
        <begin position="331"/>
        <end position="341"/>
    </location>
</feature>
<dbReference type="AlphaFoldDB" id="A0A8H4VG00"/>
<dbReference type="PANTHER" id="PTHR24198">
    <property type="entry name" value="ANKYRIN REPEAT AND PROTEIN KINASE DOMAIN-CONTAINING PROTEIN"/>
    <property type="match status" value="1"/>
</dbReference>
<dbReference type="EMBL" id="JAACLJ010000002">
    <property type="protein sequence ID" value="KAF4592588.1"/>
    <property type="molecule type" value="Genomic_DNA"/>
</dbReference>
<keyword evidence="1" id="KW-0677">Repeat</keyword>
<keyword evidence="6" id="KW-1185">Reference proteome</keyword>
<dbReference type="OrthoDB" id="194358at2759"/>
<feature type="region of interest" description="Disordered" evidence="4">
    <location>
        <begin position="416"/>
        <end position="438"/>
    </location>
</feature>
<feature type="region of interest" description="Disordered" evidence="4">
    <location>
        <begin position="301"/>
        <end position="388"/>
    </location>
</feature>
<feature type="repeat" description="ANK" evidence="3">
    <location>
        <begin position="604"/>
        <end position="636"/>
    </location>
</feature>
<feature type="region of interest" description="Disordered" evidence="4">
    <location>
        <begin position="68"/>
        <end position="112"/>
    </location>
</feature>
<comment type="caution">
    <text evidence="5">The sequence shown here is derived from an EMBL/GenBank/DDBJ whole genome shotgun (WGS) entry which is preliminary data.</text>
</comment>
<dbReference type="Gene3D" id="1.25.40.20">
    <property type="entry name" value="Ankyrin repeat-containing domain"/>
    <property type="match status" value="2"/>
</dbReference>
<organism evidence="5 6">
    <name type="scientific">Ophiocordyceps camponoti-floridani</name>
    <dbReference type="NCBI Taxonomy" id="2030778"/>
    <lineage>
        <taxon>Eukaryota</taxon>
        <taxon>Fungi</taxon>
        <taxon>Dikarya</taxon>
        <taxon>Ascomycota</taxon>
        <taxon>Pezizomycotina</taxon>
        <taxon>Sordariomycetes</taxon>
        <taxon>Hypocreomycetidae</taxon>
        <taxon>Hypocreales</taxon>
        <taxon>Ophiocordycipitaceae</taxon>
        <taxon>Ophiocordyceps</taxon>
    </lineage>
</organism>
<dbReference type="PANTHER" id="PTHR24198:SF165">
    <property type="entry name" value="ANKYRIN REPEAT-CONTAINING PROTEIN-RELATED"/>
    <property type="match status" value="1"/>
</dbReference>
<dbReference type="SUPFAM" id="SSF48403">
    <property type="entry name" value="Ankyrin repeat"/>
    <property type="match status" value="3"/>
</dbReference>
<feature type="region of interest" description="Disordered" evidence="4">
    <location>
        <begin position="16"/>
        <end position="55"/>
    </location>
</feature>
<keyword evidence="2 3" id="KW-0040">ANK repeat</keyword>
<feature type="compositionally biased region" description="Basic residues" evidence="4">
    <location>
        <begin position="93"/>
        <end position="109"/>
    </location>
</feature>
<dbReference type="InterPro" id="IPR002110">
    <property type="entry name" value="Ankyrin_rpt"/>
</dbReference>
<feature type="compositionally biased region" description="Polar residues" evidence="4">
    <location>
        <begin position="16"/>
        <end position="31"/>
    </location>
</feature>
<evidence type="ECO:0000256" key="4">
    <source>
        <dbReference type="SAM" id="MobiDB-lite"/>
    </source>
</evidence>
<gene>
    <name evidence="5" type="ORF">GQ602_002887</name>
</gene>
<feature type="repeat" description="ANK" evidence="3">
    <location>
        <begin position="503"/>
        <end position="535"/>
    </location>
</feature>
<proteinExistence type="predicted"/>
<evidence type="ECO:0000313" key="6">
    <source>
        <dbReference type="Proteomes" id="UP000562929"/>
    </source>
</evidence>